<comment type="caution">
    <text evidence="1">The sequence shown here is derived from an EMBL/GenBank/DDBJ whole genome shotgun (WGS) entry which is preliminary data.</text>
</comment>
<proteinExistence type="predicted"/>
<reference evidence="1" key="1">
    <citation type="submission" date="2023-02" db="EMBL/GenBank/DDBJ databases">
        <title>Detection, antimicrobial susceptibility and genomic characterization of NDM-producing species of Morganellaceae, Yersiniaceae, and Enterobacteriaceae other than Klebsiella.</title>
        <authorList>
            <person name="Camargo C.H."/>
            <person name="Sacchi C.T."/>
            <person name="Campos K.R."/>
        </authorList>
    </citation>
    <scope>NUCLEOTIDE SEQUENCE</scope>
    <source>
        <strain evidence="1">1189_21</strain>
    </source>
</reference>
<gene>
    <name evidence="1" type="ORF">OSC06_01745</name>
</gene>
<dbReference type="RefSeq" id="WP_155251728.1">
    <property type="nucleotide sequence ID" value="NZ_ABMOGV020000003.1"/>
</dbReference>
<dbReference type="AlphaFoldDB" id="A0AAE4FAC8"/>
<sequence>MLTLILSSSLMIHSCFPKHNADETPPDLWEPAEIHSVYDNCPKTKAYCSKI</sequence>
<accession>A0AAE4FAC8</accession>
<dbReference type="Proteomes" id="UP001182247">
    <property type="component" value="Unassembled WGS sequence"/>
</dbReference>
<evidence type="ECO:0000313" key="1">
    <source>
        <dbReference type="EMBL" id="MDS0896677.1"/>
    </source>
</evidence>
<name>A0AAE4FAC8_MORMO</name>
<dbReference type="EMBL" id="JAPKIY010000003">
    <property type="protein sequence ID" value="MDS0896677.1"/>
    <property type="molecule type" value="Genomic_DNA"/>
</dbReference>
<evidence type="ECO:0000313" key="2">
    <source>
        <dbReference type="Proteomes" id="UP001182247"/>
    </source>
</evidence>
<protein>
    <submittedName>
        <fullName evidence="1">Uncharacterized protein</fullName>
    </submittedName>
</protein>
<organism evidence="1 2">
    <name type="scientific">Morganella morganii</name>
    <name type="common">Proteus morganii</name>
    <dbReference type="NCBI Taxonomy" id="582"/>
    <lineage>
        <taxon>Bacteria</taxon>
        <taxon>Pseudomonadati</taxon>
        <taxon>Pseudomonadota</taxon>
        <taxon>Gammaproteobacteria</taxon>
        <taxon>Enterobacterales</taxon>
        <taxon>Morganellaceae</taxon>
        <taxon>Morganella</taxon>
    </lineage>
</organism>